<keyword evidence="1" id="KW-1133">Transmembrane helix</keyword>
<dbReference type="AlphaFoldDB" id="A0A7W9ZTL6"/>
<name>A0A7W9ZTL6_RHILE</name>
<evidence type="ECO:0000313" key="2">
    <source>
        <dbReference type="EMBL" id="MBB6221933.1"/>
    </source>
</evidence>
<keyword evidence="1" id="KW-0472">Membrane</keyword>
<sequence length="144" mass="16071">MESANRPNVDAGQEPVRELFELLACYIVTGAAAYYVTVYLSKLTLGLLPALSNHPKSFVLGLVLSFLLLLVASNSWLNTLKGRSFKRTIATCAYPIILAAGLWGGYRYCEYDLPRTEQGRRYEAALSACMEQPMCIRRMQEKAP</sequence>
<gene>
    <name evidence="2" type="ORF">GGE66_002906</name>
</gene>
<organism evidence="2 3">
    <name type="scientific">Rhizobium leguminosarum</name>
    <dbReference type="NCBI Taxonomy" id="384"/>
    <lineage>
        <taxon>Bacteria</taxon>
        <taxon>Pseudomonadati</taxon>
        <taxon>Pseudomonadota</taxon>
        <taxon>Alphaproteobacteria</taxon>
        <taxon>Hyphomicrobiales</taxon>
        <taxon>Rhizobiaceae</taxon>
        <taxon>Rhizobium/Agrobacterium group</taxon>
        <taxon>Rhizobium</taxon>
    </lineage>
</organism>
<dbReference type="EMBL" id="JACIIJ010000005">
    <property type="protein sequence ID" value="MBB6221933.1"/>
    <property type="molecule type" value="Genomic_DNA"/>
</dbReference>
<feature type="transmembrane region" description="Helical" evidence="1">
    <location>
        <begin position="20"/>
        <end position="38"/>
    </location>
</feature>
<comment type="caution">
    <text evidence="2">The sequence shown here is derived from an EMBL/GenBank/DDBJ whole genome shotgun (WGS) entry which is preliminary data.</text>
</comment>
<dbReference type="Proteomes" id="UP000517187">
    <property type="component" value="Unassembled WGS sequence"/>
</dbReference>
<evidence type="ECO:0000256" key="1">
    <source>
        <dbReference type="SAM" id="Phobius"/>
    </source>
</evidence>
<reference evidence="2 3" key="1">
    <citation type="submission" date="2020-08" db="EMBL/GenBank/DDBJ databases">
        <title>Genomic Encyclopedia of Type Strains, Phase IV (KMG-V): Genome sequencing to study the core and pangenomes of soil and plant-associated prokaryotes.</title>
        <authorList>
            <person name="Whitman W."/>
        </authorList>
    </citation>
    <scope>NUCLEOTIDE SEQUENCE [LARGE SCALE GENOMIC DNA]</scope>
    <source>
        <strain evidence="2 3">SEMIA 4011</strain>
    </source>
</reference>
<feature type="transmembrane region" description="Helical" evidence="1">
    <location>
        <begin position="58"/>
        <end position="77"/>
    </location>
</feature>
<evidence type="ECO:0000313" key="3">
    <source>
        <dbReference type="Proteomes" id="UP000517187"/>
    </source>
</evidence>
<protein>
    <submittedName>
        <fullName evidence="2">Uncharacterized protein</fullName>
    </submittedName>
</protein>
<keyword evidence="1" id="KW-0812">Transmembrane</keyword>
<accession>A0A7W9ZTL6</accession>
<proteinExistence type="predicted"/>